<organism evidence="2 3">
    <name type="scientific">Nonomuraea jiangxiensis</name>
    <dbReference type="NCBI Taxonomy" id="633440"/>
    <lineage>
        <taxon>Bacteria</taxon>
        <taxon>Bacillati</taxon>
        <taxon>Actinomycetota</taxon>
        <taxon>Actinomycetes</taxon>
        <taxon>Streptosporangiales</taxon>
        <taxon>Streptosporangiaceae</taxon>
        <taxon>Nonomuraea</taxon>
    </lineage>
</organism>
<feature type="signal peptide" evidence="1">
    <location>
        <begin position="1"/>
        <end position="19"/>
    </location>
</feature>
<name>A0A1G8Y694_9ACTN</name>
<dbReference type="RefSeq" id="WP_090937519.1">
    <property type="nucleotide sequence ID" value="NZ_FNDJ01000013.1"/>
</dbReference>
<evidence type="ECO:0000256" key="1">
    <source>
        <dbReference type="SAM" id="SignalP"/>
    </source>
</evidence>
<dbReference type="AlphaFoldDB" id="A0A1G8Y694"/>
<protein>
    <submittedName>
        <fullName evidence="2">Uncharacterized protein</fullName>
    </submittedName>
</protein>
<evidence type="ECO:0000313" key="2">
    <source>
        <dbReference type="EMBL" id="SDJ98271.1"/>
    </source>
</evidence>
<feature type="chain" id="PRO_5011478414" evidence="1">
    <location>
        <begin position="20"/>
        <end position="142"/>
    </location>
</feature>
<sequence length="142" mass="15276">MRRILATTAALAVAAGSSAVELAGLEETVEDWQRRNGPCYWFPTSARLLSTGTHGEGRRRPLPVPHPLEPGGEVVYQVTGQIGDPDGSPCHSEGTANGWIVAPLRFRWLGVTRTQAVRLNRKLAVTRDPAALTGLSVTPLSR</sequence>
<keyword evidence="3" id="KW-1185">Reference proteome</keyword>
<reference evidence="2 3" key="1">
    <citation type="submission" date="2016-10" db="EMBL/GenBank/DDBJ databases">
        <authorList>
            <person name="de Groot N.N."/>
        </authorList>
    </citation>
    <scope>NUCLEOTIDE SEQUENCE [LARGE SCALE GENOMIC DNA]</scope>
    <source>
        <strain evidence="2 3">CGMCC 4.6533</strain>
    </source>
</reference>
<dbReference type="EMBL" id="FNDJ01000013">
    <property type="protein sequence ID" value="SDJ98271.1"/>
    <property type="molecule type" value="Genomic_DNA"/>
</dbReference>
<dbReference type="Proteomes" id="UP000199202">
    <property type="component" value="Unassembled WGS sequence"/>
</dbReference>
<proteinExistence type="predicted"/>
<dbReference type="STRING" id="633440.SAMN05421869_113181"/>
<keyword evidence="1" id="KW-0732">Signal</keyword>
<gene>
    <name evidence="2" type="ORF">SAMN05421869_113181</name>
</gene>
<accession>A0A1G8Y694</accession>
<evidence type="ECO:0000313" key="3">
    <source>
        <dbReference type="Proteomes" id="UP000199202"/>
    </source>
</evidence>